<gene>
    <name evidence="1" type="ORF">DPMN_005698</name>
</gene>
<evidence type="ECO:0000313" key="1">
    <source>
        <dbReference type="EMBL" id="KAH3881771.1"/>
    </source>
</evidence>
<dbReference type="Proteomes" id="UP000828390">
    <property type="component" value="Unassembled WGS sequence"/>
</dbReference>
<reference evidence="1" key="1">
    <citation type="journal article" date="2019" name="bioRxiv">
        <title>The Genome of the Zebra Mussel, Dreissena polymorpha: A Resource for Invasive Species Research.</title>
        <authorList>
            <person name="McCartney M.A."/>
            <person name="Auch B."/>
            <person name="Kono T."/>
            <person name="Mallez S."/>
            <person name="Zhang Y."/>
            <person name="Obille A."/>
            <person name="Becker A."/>
            <person name="Abrahante J.E."/>
            <person name="Garbe J."/>
            <person name="Badalamenti J.P."/>
            <person name="Herman A."/>
            <person name="Mangelson H."/>
            <person name="Liachko I."/>
            <person name="Sullivan S."/>
            <person name="Sone E.D."/>
            <person name="Koren S."/>
            <person name="Silverstein K.A.T."/>
            <person name="Beckman K.B."/>
            <person name="Gohl D.M."/>
        </authorList>
    </citation>
    <scope>NUCLEOTIDE SEQUENCE</scope>
    <source>
        <strain evidence="1">Duluth1</strain>
        <tissue evidence="1">Whole animal</tissue>
    </source>
</reference>
<protein>
    <submittedName>
        <fullName evidence="1">Uncharacterized protein</fullName>
    </submittedName>
</protein>
<dbReference type="EMBL" id="JAIWYP010000001">
    <property type="protein sequence ID" value="KAH3881771.1"/>
    <property type="molecule type" value="Genomic_DNA"/>
</dbReference>
<reference evidence="1" key="2">
    <citation type="submission" date="2020-11" db="EMBL/GenBank/DDBJ databases">
        <authorList>
            <person name="McCartney M.A."/>
            <person name="Auch B."/>
            <person name="Kono T."/>
            <person name="Mallez S."/>
            <person name="Becker A."/>
            <person name="Gohl D.M."/>
            <person name="Silverstein K.A.T."/>
            <person name="Koren S."/>
            <person name="Bechman K.B."/>
            <person name="Herman A."/>
            <person name="Abrahante J.E."/>
            <person name="Garbe J."/>
        </authorList>
    </citation>
    <scope>NUCLEOTIDE SEQUENCE</scope>
    <source>
        <strain evidence="1">Duluth1</strain>
        <tissue evidence="1">Whole animal</tissue>
    </source>
</reference>
<dbReference type="AlphaFoldDB" id="A0A9D4MU02"/>
<sequence>MSVSNEGIQIYKRASKTDIKCSWIKRPKSAPPKKTVTMAEMYPPNQPGYRLLSAYNLEKKAPVQWGVTHEQVCIAEYCKEFGCTSLVSWVHHQMVLSKAFKCLHCQRHDYPGGVFIYQGFLPRSIF</sequence>
<comment type="caution">
    <text evidence="1">The sequence shown here is derived from an EMBL/GenBank/DDBJ whole genome shotgun (WGS) entry which is preliminary data.</text>
</comment>
<evidence type="ECO:0000313" key="2">
    <source>
        <dbReference type="Proteomes" id="UP000828390"/>
    </source>
</evidence>
<proteinExistence type="predicted"/>
<organism evidence="1 2">
    <name type="scientific">Dreissena polymorpha</name>
    <name type="common">Zebra mussel</name>
    <name type="synonym">Mytilus polymorpha</name>
    <dbReference type="NCBI Taxonomy" id="45954"/>
    <lineage>
        <taxon>Eukaryota</taxon>
        <taxon>Metazoa</taxon>
        <taxon>Spiralia</taxon>
        <taxon>Lophotrochozoa</taxon>
        <taxon>Mollusca</taxon>
        <taxon>Bivalvia</taxon>
        <taxon>Autobranchia</taxon>
        <taxon>Heteroconchia</taxon>
        <taxon>Euheterodonta</taxon>
        <taxon>Imparidentia</taxon>
        <taxon>Neoheterodontei</taxon>
        <taxon>Myida</taxon>
        <taxon>Dreissenoidea</taxon>
        <taxon>Dreissenidae</taxon>
        <taxon>Dreissena</taxon>
    </lineage>
</organism>
<keyword evidence="2" id="KW-1185">Reference proteome</keyword>
<accession>A0A9D4MU02</accession>
<name>A0A9D4MU02_DREPO</name>